<reference evidence="2" key="1">
    <citation type="journal article" date="2022" name="IScience">
        <title>Evolution of zygomycete secretomes and the origins of terrestrial fungal ecologies.</title>
        <authorList>
            <person name="Chang Y."/>
            <person name="Wang Y."/>
            <person name="Mondo S."/>
            <person name="Ahrendt S."/>
            <person name="Andreopoulos W."/>
            <person name="Barry K."/>
            <person name="Beard J."/>
            <person name="Benny G.L."/>
            <person name="Blankenship S."/>
            <person name="Bonito G."/>
            <person name="Cuomo C."/>
            <person name="Desiro A."/>
            <person name="Gervers K.A."/>
            <person name="Hundley H."/>
            <person name="Kuo A."/>
            <person name="LaButti K."/>
            <person name="Lang B.F."/>
            <person name="Lipzen A."/>
            <person name="O'Donnell K."/>
            <person name="Pangilinan J."/>
            <person name="Reynolds N."/>
            <person name="Sandor L."/>
            <person name="Smith M.E."/>
            <person name="Tsang A."/>
            <person name="Grigoriev I.V."/>
            <person name="Stajich J.E."/>
            <person name="Spatafora J.W."/>
        </authorList>
    </citation>
    <scope>NUCLEOTIDE SEQUENCE</scope>
    <source>
        <strain evidence="2">RSA 2281</strain>
    </source>
</reference>
<comment type="caution">
    <text evidence="2">The sequence shown here is derived from an EMBL/GenBank/DDBJ whole genome shotgun (WGS) entry which is preliminary data.</text>
</comment>
<keyword evidence="1" id="KW-0812">Transmembrane</keyword>
<proteinExistence type="predicted"/>
<evidence type="ECO:0000313" key="2">
    <source>
        <dbReference type="EMBL" id="KAI9271580.1"/>
    </source>
</evidence>
<keyword evidence="1" id="KW-0472">Membrane</keyword>
<keyword evidence="3" id="KW-1185">Reference proteome</keyword>
<dbReference type="EMBL" id="JAIXMP010000006">
    <property type="protein sequence ID" value="KAI9271580.1"/>
    <property type="molecule type" value="Genomic_DNA"/>
</dbReference>
<organism evidence="2 3">
    <name type="scientific">Phascolomyces articulosus</name>
    <dbReference type="NCBI Taxonomy" id="60185"/>
    <lineage>
        <taxon>Eukaryota</taxon>
        <taxon>Fungi</taxon>
        <taxon>Fungi incertae sedis</taxon>
        <taxon>Mucoromycota</taxon>
        <taxon>Mucoromycotina</taxon>
        <taxon>Mucoromycetes</taxon>
        <taxon>Mucorales</taxon>
        <taxon>Lichtheimiaceae</taxon>
        <taxon>Phascolomyces</taxon>
    </lineage>
</organism>
<feature type="transmembrane region" description="Helical" evidence="1">
    <location>
        <begin position="12"/>
        <end position="33"/>
    </location>
</feature>
<evidence type="ECO:0000256" key="1">
    <source>
        <dbReference type="SAM" id="Phobius"/>
    </source>
</evidence>
<sequence length="137" mass="15645">MSLLLNFLSECISVFPFFVVYCTFISSGLHVLLLPTCYYSLLLVRLPDWDFNFAVHALVTYSCFFSFDPLNGTRSAYIRISTRILVKVVRCRQQTHCWDNCAGSLGTIEMHPLLVRSCVGKTWASKVLRCSNQTFIT</sequence>
<name>A0AAD5KGL7_9FUNG</name>
<accession>A0AAD5KGL7</accession>
<reference evidence="2" key="2">
    <citation type="submission" date="2023-02" db="EMBL/GenBank/DDBJ databases">
        <authorList>
            <consortium name="DOE Joint Genome Institute"/>
            <person name="Mondo S.J."/>
            <person name="Chang Y."/>
            <person name="Wang Y."/>
            <person name="Ahrendt S."/>
            <person name="Andreopoulos W."/>
            <person name="Barry K."/>
            <person name="Beard J."/>
            <person name="Benny G.L."/>
            <person name="Blankenship S."/>
            <person name="Bonito G."/>
            <person name="Cuomo C."/>
            <person name="Desiro A."/>
            <person name="Gervers K.A."/>
            <person name="Hundley H."/>
            <person name="Kuo A."/>
            <person name="LaButti K."/>
            <person name="Lang B.F."/>
            <person name="Lipzen A."/>
            <person name="O'Donnell K."/>
            <person name="Pangilinan J."/>
            <person name="Reynolds N."/>
            <person name="Sandor L."/>
            <person name="Smith M.W."/>
            <person name="Tsang A."/>
            <person name="Grigoriev I.V."/>
            <person name="Stajich J.E."/>
            <person name="Spatafora J.W."/>
        </authorList>
    </citation>
    <scope>NUCLEOTIDE SEQUENCE</scope>
    <source>
        <strain evidence="2">RSA 2281</strain>
    </source>
</reference>
<dbReference type="Proteomes" id="UP001209540">
    <property type="component" value="Unassembled WGS sequence"/>
</dbReference>
<gene>
    <name evidence="2" type="ORF">BDA99DRAFT_534069</name>
</gene>
<protein>
    <submittedName>
        <fullName evidence="2">Uncharacterized protein</fullName>
    </submittedName>
</protein>
<dbReference type="AlphaFoldDB" id="A0AAD5KGL7"/>
<evidence type="ECO:0000313" key="3">
    <source>
        <dbReference type="Proteomes" id="UP001209540"/>
    </source>
</evidence>
<keyword evidence="1" id="KW-1133">Transmembrane helix</keyword>